<organism evidence="6 7">
    <name type="scientific">Pseudomonas cyclaminis</name>
    <dbReference type="NCBI Taxonomy" id="2781239"/>
    <lineage>
        <taxon>Bacteria</taxon>
        <taxon>Pseudomonadati</taxon>
        <taxon>Pseudomonadota</taxon>
        <taxon>Gammaproteobacteria</taxon>
        <taxon>Pseudomonadales</taxon>
        <taxon>Pseudomonadaceae</taxon>
        <taxon>Pseudomonas</taxon>
    </lineage>
</organism>
<evidence type="ECO:0000256" key="3">
    <source>
        <dbReference type="ARBA" id="ARBA00023026"/>
    </source>
</evidence>
<comment type="caution">
    <text evidence="6">The sequence shown here is derived from an EMBL/GenBank/DDBJ whole genome shotgun (WGS) entry which is preliminary data.</text>
</comment>
<dbReference type="InterPro" id="IPR028994">
    <property type="entry name" value="Integrin_alpha_N"/>
</dbReference>
<dbReference type="Pfam" id="PF12256">
    <property type="entry name" value="TcdB_toxin_midN"/>
    <property type="match status" value="1"/>
</dbReference>
<dbReference type="InterPro" id="IPR022044">
    <property type="entry name" value="TcdB_toxin_mid/C"/>
</dbReference>
<dbReference type="RefSeq" id="WP_193901590.1">
    <property type="nucleotide sequence ID" value="NZ_JADDUM010000035.1"/>
</dbReference>
<dbReference type="Pfam" id="PF03534">
    <property type="entry name" value="SpvB"/>
    <property type="match status" value="1"/>
</dbReference>
<keyword evidence="3" id="KW-0843">Virulence</keyword>
<dbReference type="PRINTS" id="PR01341">
    <property type="entry name" value="SALSPVBPROT"/>
</dbReference>
<feature type="domain" description="Insecticide toxin TcdB middle/C-terminal" evidence="4">
    <location>
        <begin position="865"/>
        <end position="1009"/>
    </location>
</feature>
<evidence type="ECO:0000259" key="4">
    <source>
        <dbReference type="Pfam" id="PF12255"/>
    </source>
</evidence>
<sequence>MNSTPINAPALPKDGASIQATAKGWGDIGFNGGASLEIPLPAAAARGFAPAMTLAYHSAAGNGPFGMGWTVPVNTVSRQTSQGVPAYSAHDRFIGPSGQPLLPEQDAKGAPVIRHERGPADTRYAVTRYWPRTEREFDRIERWQSAGDPTGFWLIHSADGSQHLYGKTTAARMADPDQPEHVAQWLLQESLSAHGEHIYYHYQKETETSRYPRDCRAQRYLDKVCYGNFTARTNERLYLLETDEAASKGWHFQLLFDYGQRNAELDHVPPYATDTPWTLREDPFSSFADGFECRTLRLCRQVLLFHHFPDEAQMGSSPVLVKRVVLEYQTLRNRLNLLLAAHEQAIDQHGRISSLPPLECLYQKVDLKLDTTRFQALGDCPGLNDRQRYQWVDLYGEGLPGILYRSDKAWYYREPQRADSAGGDEVSYGAARKIPAIPTPDSAYPVHQQLTDVTGDGRLDWVIGRPGLSGFFSLSEHLNWSGFIRFDAFPLEYFHPDAVFGDLMGGGNNDLALVGPRSVRLYANRQHAGFAPGTDVPHTPADDTLPSVSRSTREWVGFSDVLGSGQQHLVRIRHDRIECWPNLGRGRFGKGWVLANLPFEHETFNAAHVLLADLDGYGGADLLYLMPDELRIFSNQGGNRFDTTPRVLPWPEGVRYDALSQVSLVDLNGLGCPSLIISVMHPQPRHWRYDFYSDRPYLLAYTTHHLGSRSRVFYRSSAQEWLDEKKQLRDQGKPAISQSPVTLPVVSRQTHYDEINDSTLTRRFSYRQAFYNAAERAFQGFGLILQTDTQTASEGPAQTPCLTKRWFHTGQALDMPTTGYSQHDSRAISLGKTLLCRHRAPEQAQPIDHEDVPLHAPAPRTLRDAAYALKGVLLREEIFAGDAAQSVPYSVQQHRYLIRRLASTQPWGRMLVLPVESIDCQYEQVPDDPVCKQQINLRWDAFGSLVHSVTVHLARNKTANDAPPAALAEAHRQQWWRDSHDPAQQAYYLNETLAQWIHLTQDSQWRLGLPYRQRDNAWVLPKGQPDGLSRAAMSYEHFIDQRSGPLRPQALRSLSGLSVQYYREAGPDGRTLEAGIATLQALRDCLETAELDPQALQAYQAIPQMPGQASWNLAAQLQQIGYRRMSVFFSIGDGEQQAPPPLWSMRQQESRYLDATGFYQLLSWRLTQALGETMLTYDPYGCQITQVQQADGCVSRAEHDYRLLLPVKLTDPNGTVQQALYDSFGRLIATRYAGRESGKAQGFGPLPQSAQLLDTSVERAIEAPESSLGQAASAHFYAAFSWMGTIAEAERRDEWVTQGYLLPGGQIRTKARLRVNNPAHRADAHTQRLATLIAEAHREPVHRLTLLADRYPDDPERTVRVSLTYWDGMGRPLQRTHKTEPGDAYLILPTGDLSTEQGMIQQVHADPRWCVDERIEYNHQDGITRIYRPYFASRPHYTPDRALRDVAYSDRQFHDALGRAIRTETANGAITRTSYCGWYGISEDENDTWEETVDGT</sequence>
<dbReference type="InterPro" id="IPR003284">
    <property type="entry name" value="Sal_SpvB"/>
</dbReference>
<evidence type="ECO:0000313" key="6">
    <source>
        <dbReference type="EMBL" id="MBE8590409.1"/>
    </source>
</evidence>
<comment type="subcellular location">
    <subcellularLocation>
        <location evidence="1">Secreted</location>
    </subcellularLocation>
</comment>
<protein>
    <submittedName>
        <fullName evidence="6">Toxin</fullName>
    </submittedName>
</protein>
<keyword evidence="2" id="KW-0964">Secreted</keyword>
<reference evidence="6 7" key="1">
    <citation type="submission" date="2020-10" db="EMBL/GenBank/DDBJ databases">
        <title>The draft genomes of Cyclamen pathogen Pseudomonas sp.</title>
        <authorList>
            <person name="Fujikawa T."/>
            <person name="Sawada H."/>
        </authorList>
    </citation>
    <scope>NUCLEOTIDE SEQUENCE [LARGE SCALE GENOMIC DNA]</scope>
    <source>
        <strain evidence="6 7">MAFF 301449</strain>
    </source>
</reference>
<name>A0ABR9SP56_9PSED</name>
<dbReference type="EMBL" id="JADDUM010000035">
    <property type="protein sequence ID" value="MBE8590409.1"/>
    <property type="molecule type" value="Genomic_DNA"/>
</dbReference>
<dbReference type="Proteomes" id="UP000613075">
    <property type="component" value="Unassembled WGS sequence"/>
</dbReference>
<evidence type="ECO:0000313" key="7">
    <source>
        <dbReference type="Proteomes" id="UP000613075"/>
    </source>
</evidence>
<proteinExistence type="predicted"/>
<evidence type="ECO:0000256" key="1">
    <source>
        <dbReference type="ARBA" id="ARBA00004613"/>
    </source>
</evidence>
<accession>A0ABR9SP56</accession>
<evidence type="ECO:0000259" key="5">
    <source>
        <dbReference type="Pfam" id="PF12256"/>
    </source>
</evidence>
<feature type="domain" description="Insecticide toxin TcdB middle/N-terminal" evidence="5">
    <location>
        <begin position="651"/>
        <end position="810"/>
    </location>
</feature>
<dbReference type="SUPFAM" id="SSF69318">
    <property type="entry name" value="Integrin alpha N-terminal domain"/>
    <property type="match status" value="1"/>
</dbReference>
<keyword evidence="7" id="KW-1185">Reference proteome</keyword>
<dbReference type="InterPro" id="IPR022045">
    <property type="entry name" value="TcdB_toxin_mid/N"/>
</dbReference>
<dbReference type="Pfam" id="PF12255">
    <property type="entry name" value="TcdB_toxin_midC"/>
    <property type="match status" value="1"/>
</dbReference>
<gene>
    <name evidence="6" type="ORF">IQK56_05440</name>
</gene>
<evidence type="ECO:0000256" key="2">
    <source>
        <dbReference type="ARBA" id="ARBA00022525"/>
    </source>
</evidence>